<dbReference type="InterPro" id="IPR019734">
    <property type="entry name" value="TPR_rpt"/>
</dbReference>
<evidence type="ECO:0008006" key="4">
    <source>
        <dbReference type="Google" id="ProtNLM"/>
    </source>
</evidence>
<dbReference type="OrthoDB" id="1926212at2759"/>
<keyword evidence="1" id="KW-0802">TPR repeat</keyword>
<reference evidence="2" key="1">
    <citation type="submission" date="2021-05" db="EMBL/GenBank/DDBJ databases">
        <title>The genome of the haptophyte Pavlova lutheri (Diacronema luteri, Pavlovales) - a model for lipid biosynthesis in eukaryotic algae.</title>
        <authorList>
            <person name="Hulatt C.J."/>
            <person name="Posewitz M.C."/>
        </authorList>
    </citation>
    <scope>NUCLEOTIDE SEQUENCE</scope>
    <source>
        <strain evidence="2">NIVA-4/92</strain>
    </source>
</reference>
<evidence type="ECO:0000313" key="3">
    <source>
        <dbReference type="Proteomes" id="UP000751190"/>
    </source>
</evidence>
<dbReference type="SUPFAM" id="SSF48452">
    <property type="entry name" value="TPR-like"/>
    <property type="match status" value="4"/>
</dbReference>
<comment type="caution">
    <text evidence="2">The sequence shown here is derived from an EMBL/GenBank/DDBJ whole genome shotgun (WGS) entry which is preliminary data.</text>
</comment>
<keyword evidence="3" id="KW-1185">Reference proteome</keyword>
<dbReference type="Gene3D" id="1.25.40.10">
    <property type="entry name" value="Tetratricopeptide repeat domain"/>
    <property type="match status" value="5"/>
</dbReference>
<proteinExistence type="predicted"/>
<dbReference type="OMA" id="QCLFDRG"/>
<dbReference type="Pfam" id="PF14559">
    <property type="entry name" value="TPR_19"/>
    <property type="match status" value="1"/>
</dbReference>
<dbReference type="SMART" id="SM00028">
    <property type="entry name" value="TPR"/>
    <property type="match status" value="10"/>
</dbReference>
<dbReference type="PROSITE" id="PS50005">
    <property type="entry name" value="TPR"/>
    <property type="match status" value="2"/>
</dbReference>
<evidence type="ECO:0000256" key="1">
    <source>
        <dbReference type="PROSITE-ProRule" id="PRU00339"/>
    </source>
</evidence>
<name>A0A8J5XDS0_DIALT</name>
<evidence type="ECO:0000313" key="2">
    <source>
        <dbReference type="EMBL" id="KAG8458807.1"/>
    </source>
</evidence>
<dbReference type="PANTHER" id="PTHR45153:SF1">
    <property type="entry name" value="TETRATRICOPEPTIDE REPEAT PROTEIN 16"/>
    <property type="match status" value="1"/>
</dbReference>
<dbReference type="PANTHER" id="PTHR45153">
    <property type="entry name" value="TETRATRICOPEPTIDE REPEAT PROTEIN 16"/>
    <property type="match status" value="1"/>
</dbReference>
<dbReference type="AlphaFoldDB" id="A0A8J5XDS0"/>
<protein>
    <recommendedName>
        <fullName evidence="4">Tetratricopeptide repeat protein</fullName>
    </recommendedName>
</protein>
<dbReference type="InterPro" id="IPR011990">
    <property type="entry name" value="TPR-like_helical_dom_sf"/>
</dbReference>
<organism evidence="2 3">
    <name type="scientific">Diacronema lutheri</name>
    <name type="common">Unicellular marine alga</name>
    <name type="synonym">Monochrysis lutheri</name>
    <dbReference type="NCBI Taxonomy" id="2081491"/>
    <lineage>
        <taxon>Eukaryota</taxon>
        <taxon>Haptista</taxon>
        <taxon>Haptophyta</taxon>
        <taxon>Pavlovophyceae</taxon>
        <taxon>Pavlovales</taxon>
        <taxon>Pavlovaceae</taxon>
        <taxon>Diacronema</taxon>
    </lineage>
</organism>
<accession>A0A8J5XDS0</accession>
<gene>
    <name evidence="2" type="ORF">KFE25_005234</name>
</gene>
<feature type="repeat" description="TPR" evidence="1">
    <location>
        <begin position="415"/>
        <end position="448"/>
    </location>
</feature>
<dbReference type="EMBL" id="JAGTXO010000047">
    <property type="protein sequence ID" value="KAG8458807.1"/>
    <property type="molecule type" value="Genomic_DNA"/>
</dbReference>
<dbReference type="Proteomes" id="UP000751190">
    <property type="component" value="Unassembled WGS sequence"/>
</dbReference>
<feature type="repeat" description="TPR" evidence="1">
    <location>
        <begin position="255"/>
        <end position="288"/>
    </location>
</feature>
<sequence>MDELRDGKARACLDASAAARARGDLAGAISELNSAVFLRPTDASLYAARAELLLDACDFATALANLAKAVALTERRDLALILRLAHALDARGLTLLDEADYTGAVNAFGEALAAIDAAPEGGPPASGRQTAERAARERERARAVRDAVADADAGAGADADEAARRDAEVGAAKQAFRLHRALAYIGLGRTAAAVHDLHDLADAADASPDARFLLARLLLKSGALADARTHLSQALRADPAHAQAKALSEQMAASAKVYDEEATRLMLIGEVPKAISNLSSAIELEPTNALLYRRRALAHKQHDDARAAAADMEEAVRLAGGTFPEAERLLTGINNDAAIAEAAAGRLESALRYIDRAIERDATSARFRVNRADIARRLNDTEAALVDYAAARELCARTSSRRDDELAWEIECKVSLVHYEAGASHFNRTDYPAAFAAFSRALACNPRVPQYLLARAEVATMLKRWDVVRVDAEAALALAPDDAKARAMLSRVVPA</sequence>